<keyword evidence="21" id="KW-1185">Reference proteome</keyword>
<dbReference type="EC" id="1.8.1.8" evidence="18"/>
<dbReference type="PANTHER" id="PTHR32234">
    <property type="entry name" value="THIOL:DISULFIDE INTERCHANGE PROTEIN DSBD"/>
    <property type="match status" value="1"/>
</dbReference>
<comment type="catalytic activity">
    <reaction evidence="17 18">
        <text>[protein]-dithiol + NADP(+) = [protein]-disulfide + NADPH + H(+)</text>
        <dbReference type="Rhea" id="RHEA:18753"/>
        <dbReference type="Rhea" id="RHEA-COMP:10593"/>
        <dbReference type="Rhea" id="RHEA-COMP:10594"/>
        <dbReference type="ChEBI" id="CHEBI:15378"/>
        <dbReference type="ChEBI" id="CHEBI:29950"/>
        <dbReference type="ChEBI" id="CHEBI:50058"/>
        <dbReference type="ChEBI" id="CHEBI:57783"/>
        <dbReference type="ChEBI" id="CHEBI:58349"/>
        <dbReference type="EC" id="1.8.1.8"/>
    </reaction>
</comment>
<protein>
    <recommendedName>
        <fullName evidence="18">Thiol:disulfide interchange protein DsbD</fullName>
        <ecNumber evidence="18">1.8.1.8</ecNumber>
    </recommendedName>
    <alternativeName>
        <fullName evidence="18">Protein-disulfide reductase</fullName>
        <shortName evidence="18">Disulfide reductase</shortName>
    </alternativeName>
</protein>
<dbReference type="PROSITE" id="PS51352">
    <property type="entry name" value="THIOREDOXIN_2"/>
    <property type="match status" value="1"/>
</dbReference>
<evidence type="ECO:0000256" key="8">
    <source>
        <dbReference type="ARBA" id="ARBA00022748"/>
    </source>
</evidence>
<evidence type="ECO:0000313" key="21">
    <source>
        <dbReference type="Proteomes" id="UP000190023"/>
    </source>
</evidence>
<evidence type="ECO:0000256" key="6">
    <source>
        <dbReference type="ARBA" id="ARBA00022692"/>
    </source>
</evidence>
<feature type="transmembrane region" description="Helical" evidence="18">
    <location>
        <begin position="340"/>
        <end position="361"/>
    </location>
</feature>
<dbReference type="GO" id="GO:0045454">
    <property type="term" value="P:cell redox homeostasis"/>
    <property type="evidence" value="ECO:0007669"/>
    <property type="project" value="TreeGrafter"/>
</dbReference>
<dbReference type="Pfam" id="PF13098">
    <property type="entry name" value="Thioredoxin_2"/>
    <property type="match status" value="1"/>
</dbReference>
<dbReference type="SUPFAM" id="SSF74863">
    <property type="entry name" value="Thiol:disulfide interchange protein DsbD, N-terminal domain (DsbD-alpha)"/>
    <property type="match status" value="1"/>
</dbReference>
<keyword evidence="4 18" id="KW-1003">Cell membrane</keyword>
<feature type="disulfide bond" description="Redox-active" evidence="18">
    <location>
        <begin position="200"/>
        <end position="322"/>
    </location>
</feature>
<evidence type="ECO:0000256" key="7">
    <source>
        <dbReference type="ARBA" id="ARBA00022729"/>
    </source>
</evidence>
<dbReference type="InterPro" id="IPR012336">
    <property type="entry name" value="Thioredoxin-like_fold"/>
</dbReference>
<feature type="transmembrane region" description="Helical" evidence="18">
    <location>
        <begin position="427"/>
        <end position="443"/>
    </location>
</feature>
<evidence type="ECO:0000256" key="11">
    <source>
        <dbReference type="ARBA" id="ARBA00023002"/>
    </source>
</evidence>
<keyword evidence="15 18" id="KW-0676">Redox-active center</keyword>
<feature type="disulfide bond" description="Redox-active" evidence="18">
    <location>
        <begin position="494"/>
        <end position="497"/>
    </location>
</feature>
<keyword evidence="7 18" id="KW-0732">Signal</keyword>
<feature type="transmembrane region" description="Helical" evidence="18">
    <location>
        <begin position="261"/>
        <end position="281"/>
    </location>
</feature>
<dbReference type="HAMAP" id="MF_00399">
    <property type="entry name" value="DbsD"/>
    <property type="match status" value="1"/>
</dbReference>
<comment type="caution">
    <text evidence="20">The sequence shown here is derived from an EMBL/GenBank/DDBJ whole genome shotgun (WGS) entry which is preliminary data.</text>
</comment>
<organism evidence="20 21">
    <name type="scientific">[Haemophilus] felis</name>
    <dbReference type="NCBI Taxonomy" id="123822"/>
    <lineage>
        <taxon>Bacteria</taxon>
        <taxon>Pseudomonadati</taxon>
        <taxon>Pseudomonadota</taxon>
        <taxon>Gammaproteobacteria</taxon>
        <taxon>Pasteurellales</taxon>
        <taxon>Pasteurellaceae</taxon>
    </lineage>
</organism>
<reference evidence="20 21" key="1">
    <citation type="submission" date="2017-02" db="EMBL/GenBank/DDBJ databases">
        <title>Draft genome sequence of Haemophilus felis CCUG 31170 type strain.</title>
        <authorList>
            <person name="Engstrom-Jakobsson H."/>
            <person name="Salva-Serra F."/>
            <person name="Thorell K."/>
            <person name="Gonzales-Siles L."/>
            <person name="Karlsson R."/>
            <person name="Boulund F."/>
            <person name="Engstrand L."/>
            <person name="Kristiansson E."/>
            <person name="Moore E."/>
        </authorList>
    </citation>
    <scope>NUCLEOTIDE SEQUENCE [LARGE SCALE GENOMIC DNA]</scope>
    <source>
        <strain evidence="20 21">CCUG 31170</strain>
    </source>
</reference>
<dbReference type="GO" id="GO:0005886">
    <property type="term" value="C:plasma membrane"/>
    <property type="evidence" value="ECO:0007669"/>
    <property type="project" value="UniProtKB-SubCell"/>
</dbReference>
<keyword evidence="11 18" id="KW-0560">Oxidoreductase</keyword>
<proteinExistence type="inferred from homology"/>
<dbReference type="GO" id="GO:0009055">
    <property type="term" value="F:electron transfer activity"/>
    <property type="evidence" value="ECO:0007669"/>
    <property type="project" value="UniProtKB-UniRule"/>
</dbReference>
<keyword evidence="9 18" id="KW-0249">Electron transport</keyword>
<evidence type="ECO:0000256" key="1">
    <source>
        <dbReference type="ARBA" id="ARBA00004429"/>
    </source>
</evidence>
<keyword evidence="6 18" id="KW-0812">Transmembrane</keyword>
<evidence type="ECO:0000259" key="19">
    <source>
        <dbReference type="PROSITE" id="PS51352"/>
    </source>
</evidence>
<dbReference type="InterPro" id="IPR022910">
    <property type="entry name" value="Thiol_diS_interchange_DbsD"/>
</dbReference>
<dbReference type="GO" id="GO:0017004">
    <property type="term" value="P:cytochrome complex assembly"/>
    <property type="evidence" value="ECO:0007669"/>
    <property type="project" value="UniProtKB-UniRule"/>
</dbReference>
<dbReference type="GO" id="GO:0047134">
    <property type="term" value="F:protein-disulfide reductase [NAD(P)H] activity"/>
    <property type="evidence" value="ECO:0007669"/>
    <property type="project" value="UniProtKB-UniRule"/>
</dbReference>
<dbReference type="InterPro" id="IPR013766">
    <property type="entry name" value="Thioredoxin_domain"/>
</dbReference>
<dbReference type="InterPro" id="IPR036929">
    <property type="entry name" value="DsbDN_sf"/>
</dbReference>
<keyword evidence="12 18" id="KW-0520">NAD</keyword>
<feature type="transmembrane region" description="Helical" evidence="18">
    <location>
        <begin position="405"/>
        <end position="420"/>
    </location>
</feature>
<dbReference type="OrthoDB" id="9811036at2"/>
<dbReference type="SUPFAM" id="SSF52833">
    <property type="entry name" value="Thioredoxin-like"/>
    <property type="match status" value="1"/>
</dbReference>
<gene>
    <name evidence="18" type="primary">dsbD</name>
    <name evidence="20" type="ORF">B0188_08105</name>
</gene>
<feature type="transmembrane region" description="Helical" evidence="18">
    <location>
        <begin position="185"/>
        <end position="213"/>
    </location>
</feature>
<dbReference type="EMBL" id="MUYB01000033">
    <property type="protein sequence ID" value="OOS02587.1"/>
    <property type="molecule type" value="Genomic_DNA"/>
</dbReference>
<evidence type="ECO:0000256" key="12">
    <source>
        <dbReference type="ARBA" id="ARBA00023027"/>
    </source>
</evidence>
<dbReference type="InterPro" id="IPR003834">
    <property type="entry name" value="Cyt_c_assmbl_TM_dom"/>
</dbReference>
<evidence type="ECO:0000256" key="4">
    <source>
        <dbReference type="ARBA" id="ARBA00022475"/>
    </source>
</evidence>
<dbReference type="Proteomes" id="UP000190023">
    <property type="component" value="Unassembled WGS sequence"/>
</dbReference>
<evidence type="ECO:0000256" key="3">
    <source>
        <dbReference type="ARBA" id="ARBA00022448"/>
    </source>
</evidence>
<keyword evidence="3 18" id="KW-0813">Transport</keyword>
<dbReference type="Gene3D" id="2.60.40.1250">
    <property type="entry name" value="Thiol:disulfide interchange protein DsbD, N-terminal domain"/>
    <property type="match status" value="1"/>
</dbReference>
<evidence type="ECO:0000256" key="5">
    <source>
        <dbReference type="ARBA" id="ARBA00022519"/>
    </source>
</evidence>
<dbReference type="Pfam" id="PF02683">
    <property type="entry name" value="DsbD_TM"/>
    <property type="match status" value="1"/>
</dbReference>
<feature type="transmembrane region" description="Helical" evidence="18">
    <location>
        <begin position="382"/>
        <end position="399"/>
    </location>
</feature>
<keyword evidence="14 18" id="KW-1015">Disulfide bond</keyword>
<dbReference type="PROSITE" id="PS00194">
    <property type="entry name" value="THIOREDOXIN_1"/>
    <property type="match status" value="1"/>
</dbReference>
<keyword evidence="5 18" id="KW-0997">Cell inner membrane</keyword>
<dbReference type="AlphaFoldDB" id="A0A1T0AXI5"/>
<dbReference type="InterPro" id="IPR028250">
    <property type="entry name" value="DsbDN"/>
</dbReference>
<dbReference type="NCBIfam" id="NF001419">
    <property type="entry name" value="PRK00293.1"/>
    <property type="match status" value="1"/>
</dbReference>
<keyword evidence="13 18" id="KW-0472">Membrane</keyword>
<dbReference type="InterPro" id="IPR017937">
    <property type="entry name" value="Thioredoxin_CS"/>
</dbReference>
<dbReference type="Pfam" id="PF11412">
    <property type="entry name" value="DsbD_N"/>
    <property type="match status" value="1"/>
</dbReference>
<evidence type="ECO:0000313" key="20">
    <source>
        <dbReference type="EMBL" id="OOS02587.1"/>
    </source>
</evidence>
<dbReference type="CDD" id="cd02953">
    <property type="entry name" value="DsbDgamma"/>
    <property type="match status" value="1"/>
</dbReference>
<accession>A0A1T0AXI5</accession>
<keyword evidence="8 18" id="KW-0201">Cytochrome c-type biogenesis</keyword>
<evidence type="ECO:0000256" key="17">
    <source>
        <dbReference type="ARBA" id="ARBA00047804"/>
    </source>
</evidence>
<name>A0A1T0AXI5_9PAST</name>
<dbReference type="InterPro" id="IPR036249">
    <property type="entry name" value="Thioredoxin-like_sf"/>
</dbReference>
<comment type="caution">
    <text evidence="18">Lacks conserved residue(s) required for the propagation of feature annotation.</text>
</comment>
<sequence length="580" mass="65322" precursor="true">MSQCLRIISLFFTLFFSMLFTPSSYASFFNQAKTSFLKADQAFVFSFSAQEEQLQLQWQIADGYYLYRKELQIQGYDDKTGTWQNVVLNLPTGEKHQDEFFGEVEIYRHKLFIEIPKNQLIGHKLAVNYQGCTTGLCYPPESKIIELVLSDEVSNTTNNETESLQSIISEQDQLSSQLTHNKYTIFAFFLLGIGLAFTPCVLPMLPLLSAIVIGANQRPTTLRALALSLIYIQGMALTYTLLGLLVASIGLPFQIALQSPYVLIGLSVLFVVLSLSMFGLFEIRLPNTLQNKLSQYSQQQKSGSFSGVFIMGMIAGLVASPCTTAPLSAALLYVAQSGDLLIGGLSLYLLALGMGIPLVLVTVFGNKILPKSGNWLIRVKELFGLIMLLLPAILLGRIFPDYEFLLMRIWIAVMFLWLCYHLGKSWLGWLILIVGIIIGFIYHQPVQQWVSKQFTHQESASVVFQKIHNYEELTQALAQNSQKIAMLDLYADWCVACKEFEKYTFSDSKVQQHFEKVLLLQVDMTKNSPENRELMEKLQVLGLPTIIFFNAQGQEVAGSRVTGFMDGEKFSAWLEKLLSK</sequence>
<feature type="signal peptide" evidence="18">
    <location>
        <begin position="1"/>
        <end position="26"/>
    </location>
</feature>
<evidence type="ECO:0000256" key="18">
    <source>
        <dbReference type="HAMAP-Rule" id="MF_00399"/>
    </source>
</evidence>
<feature type="chain" id="PRO_5013409590" description="Thiol:disulfide interchange protein DsbD" evidence="18">
    <location>
        <begin position="27"/>
        <end position="580"/>
    </location>
</feature>
<dbReference type="FunFam" id="3.40.30.10:FF:000116">
    <property type="entry name" value="Thiol:disulfide interchange protein DsbD"/>
    <property type="match status" value="1"/>
</dbReference>
<comment type="function">
    <text evidence="18">Required to facilitate the formation of correct disulfide bonds in some periplasmic proteins and for the assembly of the periplasmic c-type cytochromes. Acts by transferring electrons from cytoplasmic thioredoxin to the periplasm. This transfer involves a cascade of disulfide bond formation and reduction steps.</text>
</comment>
<evidence type="ECO:0000256" key="10">
    <source>
        <dbReference type="ARBA" id="ARBA00022989"/>
    </source>
</evidence>
<comment type="subcellular location">
    <subcellularLocation>
        <location evidence="1 18">Cell inner membrane</location>
        <topology evidence="1 18">Multi-pass membrane protein</topology>
    </subcellularLocation>
</comment>
<evidence type="ECO:0000256" key="16">
    <source>
        <dbReference type="ARBA" id="ARBA00047388"/>
    </source>
</evidence>
<dbReference type="Gene3D" id="3.40.30.10">
    <property type="entry name" value="Glutaredoxin"/>
    <property type="match status" value="1"/>
</dbReference>
<feature type="transmembrane region" description="Helical" evidence="18">
    <location>
        <begin position="302"/>
        <end position="320"/>
    </location>
</feature>
<evidence type="ECO:0000256" key="14">
    <source>
        <dbReference type="ARBA" id="ARBA00023157"/>
    </source>
</evidence>
<evidence type="ECO:0000256" key="13">
    <source>
        <dbReference type="ARBA" id="ARBA00023136"/>
    </source>
</evidence>
<feature type="domain" description="Thioredoxin" evidence="19">
    <location>
        <begin position="445"/>
        <end position="579"/>
    </location>
</feature>
<dbReference type="InterPro" id="IPR035671">
    <property type="entry name" value="DsbD_gamma"/>
</dbReference>
<feature type="transmembrane region" description="Helical" evidence="18">
    <location>
        <begin position="225"/>
        <end position="249"/>
    </location>
</feature>
<evidence type="ECO:0000256" key="2">
    <source>
        <dbReference type="ARBA" id="ARBA00007241"/>
    </source>
</evidence>
<comment type="catalytic activity">
    <reaction evidence="16 18">
        <text>[protein]-dithiol + NAD(+) = [protein]-disulfide + NADH + H(+)</text>
        <dbReference type="Rhea" id="RHEA:18749"/>
        <dbReference type="Rhea" id="RHEA-COMP:10593"/>
        <dbReference type="Rhea" id="RHEA-COMP:10594"/>
        <dbReference type="ChEBI" id="CHEBI:15378"/>
        <dbReference type="ChEBI" id="CHEBI:29950"/>
        <dbReference type="ChEBI" id="CHEBI:50058"/>
        <dbReference type="ChEBI" id="CHEBI:57540"/>
        <dbReference type="ChEBI" id="CHEBI:57945"/>
        <dbReference type="EC" id="1.8.1.8"/>
    </reaction>
</comment>
<comment type="similarity">
    <text evidence="2 18">Belongs to the thioredoxin family. DsbD subfamily.</text>
</comment>
<dbReference type="PANTHER" id="PTHR32234:SF0">
    <property type="entry name" value="THIOL:DISULFIDE INTERCHANGE PROTEIN DSBD"/>
    <property type="match status" value="1"/>
</dbReference>
<dbReference type="STRING" id="123822.B0188_08105"/>
<evidence type="ECO:0000256" key="9">
    <source>
        <dbReference type="ARBA" id="ARBA00022982"/>
    </source>
</evidence>
<evidence type="ECO:0000256" key="15">
    <source>
        <dbReference type="ARBA" id="ARBA00023284"/>
    </source>
</evidence>
<keyword evidence="10 18" id="KW-1133">Transmembrane helix</keyword>